<accession>A0AAE0L7L3</accession>
<evidence type="ECO:0000313" key="2">
    <source>
        <dbReference type="EMBL" id="KAK3275028.1"/>
    </source>
</evidence>
<dbReference type="InterPro" id="IPR038588">
    <property type="entry name" value="XS_domain_sf"/>
</dbReference>
<protein>
    <submittedName>
        <fullName evidence="2">Uncharacterized protein</fullName>
    </submittedName>
</protein>
<name>A0AAE0L7L3_9CHLO</name>
<dbReference type="Gene3D" id="3.30.70.2890">
    <property type="entry name" value="XS domain"/>
    <property type="match status" value="1"/>
</dbReference>
<reference evidence="2 3" key="1">
    <citation type="journal article" date="2015" name="Genome Biol. Evol.">
        <title>Comparative Genomics of a Bacterivorous Green Alga Reveals Evolutionary Causalities and Consequences of Phago-Mixotrophic Mode of Nutrition.</title>
        <authorList>
            <person name="Burns J.A."/>
            <person name="Paasch A."/>
            <person name="Narechania A."/>
            <person name="Kim E."/>
        </authorList>
    </citation>
    <scope>NUCLEOTIDE SEQUENCE [LARGE SCALE GENOMIC DNA]</scope>
    <source>
        <strain evidence="2 3">PLY_AMNH</strain>
    </source>
</reference>
<keyword evidence="3" id="KW-1185">Reference proteome</keyword>
<sequence>MPLSASAGDAIRNPELRALVTQCARNFDFSVIKNKVARYYDVGQRPTDKVSVVFEKSYAGYIEADDLSKILEQNDRGKAHELASRQYGRGEKCGWIATVADMERLDPKQARLKWSKIPLSELRNMHNAEKRKREQMQGERDHWKYEAAVNEKQAHAALHENYQLRLRNEAMESEIGEEGVMPRPTAGLSITKPPYLPQSKTRPRQATLKAPATRTY</sequence>
<dbReference type="EMBL" id="LGRX02007427">
    <property type="protein sequence ID" value="KAK3275028.1"/>
    <property type="molecule type" value="Genomic_DNA"/>
</dbReference>
<evidence type="ECO:0000256" key="1">
    <source>
        <dbReference type="SAM" id="MobiDB-lite"/>
    </source>
</evidence>
<gene>
    <name evidence="2" type="ORF">CYMTET_16822</name>
</gene>
<feature type="non-terminal residue" evidence="2">
    <location>
        <position position="216"/>
    </location>
</feature>
<dbReference type="AlphaFoldDB" id="A0AAE0L7L3"/>
<evidence type="ECO:0000313" key="3">
    <source>
        <dbReference type="Proteomes" id="UP001190700"/>
    </source>
</evidence>
<organism evidence="2 3">
    <name type="scientific">Cymbomonas tetramitiformis</name>
    <dbReference type="NCBI Taxonomy" id="36881"/>
    <lineage>
        <taxon>Eukaryota</taxon>
        <taxon>Viridiplantae</taxon>
        <taxon>Chlorophyta</taxon>
        <taxon>Pyramimonadophyceae</taxon>
        <taxon>Pyramimonadales</taxon>
        <taxon>Pyramimonadaceae</taxon>
        <taxon>Cymbomonas</taxon>
    </lineage>
</organism>
<proteinExistence type="predicted"/>
<feature type="region of interest" description="Disordered" evidence="1">
    <location>
        <begin position="177"/>
        <end position="216"/>
    </location>
</feature>
<comment type="caution">
    <text evidence="2">The sequence shown here is derived from an EMBL/GenBank/DDBJ whole genome shotgun (WGS) entry which is preliminary data.</text>
</comment>
<dbReference type="Proteomes" id="UP001190700">
    <property type="component" value="Unassembled WGS sequence"/>
</dbReference>